<reference evidence="1" key="1">
    <citation type="submission" date="2018-05" db="EMBL/GenBank/DDBJ databases">
        <authorList>
            <person name="Lanie J.A."/>
            <person name="Ng W.-L."/>
            <person name="Kazmierczak K.M."/>
            <person name="Andrzejewski T.M."/>
            <person name="Davidsen T.M."/>
            <person name="Wayne K.J."/>
            <person name="Tettelin H."/>
            <person name="Glass J.I."/>
            <person name="Rusch D."/>
            <person name="Podicherti R."/>
            <person name="Tsui H.-C.T."/>
            <person name="Winkler M.E."/>
        </authorList>
    </citation>
    <scope>NUCLEOTIDE SEQUENCE</scope>
</reference>
<gene>
    <name evidence="1" type="ORF">METZ01_LOCUS121865</name>
</gene>
<evidence type="ECO:0000313" key="1">
    <source>
        <dbReference type="EMBL" id="SVA69011.1"/>
    </source>
</evidence>
<dbReference type="EMBL" id="UINC01016601">
    <property type="protein sequence ID" value="SVA69011.1"/>
    <property type="molecule type" value="Genomic_DNA"/>
</dbReference>
<proteinExistence type="predicted"/>
<sequence>MKTFMLLLAFTVTDPSGIERDEIVNVLSRHFDTKPECVEFVQDWEDTIRSRGLDAVEDMLKEGYKVDLVHVGCTEKPNLEVLTSKLEEAPFEQVGNEDEMDAQ</sequence>
<name>A0A381XX58_9ZZZZ</name>
<dbReference type="AlphaFoldDB" id="A0A381XX58"/>
<accession>A0A381XX58</accession>
<protein>
    <submittedName>
        <fullName evidence="1">Uncharacterized protein</fullName>
    </submittedName>
</protein>
<organism evidence="1">
    <name type="scientific">marine metagenome</name>
    <dbReference type="NCBI Taxonomy" id="408172"/>
    <lineage>
        <taxon>unclassified sequences</taxon>
        <taxon>metagenomes</taxon>
        <taxon>ecological metagenomes</taxon>
    </lineage>
</organism>